<evidence type="ECO:0000256" key="8">
    <source>
        <dbReference type="PIRNR" id="PIRNR006630"/>
    </source>
</evidence>
<evidence type="ECO:0000256" key="7">
    <source>
        <dbReference type="HAMAP-Rule" id="MF_02090"/>
    </source>
</evidence>
<feature type="binding site" evidence="7">
    <location>
        <begin position="478"/>
        <end position="481"/>
    </location>
    <ligand>
        <name>deamido-NAD(+)</name>
        <dbReference type="ChEBI" id="CHEBI:58437"/>
        <note>ligand shared between two neighboring subunits</note>
    </ligand>
</feature>
<organism evidence="11 12">
    <name type="scientific">Anaerotignum lactatifermentans</name>
    <dbReference type="NCBI Taxonomy" id="160404"/>
    <lineage>
        <taxon>Bacteria</taxon>
        <taxon>Bacillati</taxon>
        <taxon>Bacillota</taxon>
        <taxon>Clostridia</taxon>
        <taxon>Lachnospirales</taxon>
        <taxon>Anaerotignaceae</taxon>
        <taxon>Anaerotignum</taxon>
    </lineage>
</organism>
<evidence type="ECO:0000313" key="12">
    <source>
        <dbReference type="Proteomes" id="UP000729290"/>
    </source>
</evidence>
<reference evidence="11 12" key="1">
    <citation type="journal article" date="2021" name="Sci. Rep.">
        <title>The distribution of antibiotic resistance genes in chicken gut microbiota commensals.</title>
        <authorList>
            <person name="Juricova H."/>
            <person name="Matiasovicova J."/>
            <person name="Kubasova T."/>
            <person name="Cejkova D."/>
            <person name="Rychlik I."/>
        </authorList>
    </citation>
    <scope>NUCLEOTIDE SEQUENCE [LARGE SCALE GENOMIC DNA]</scope>
    <source>
        <strain evidence="11 12">An431b</strain>
    </source>
</reference>
<gene>
    <name evidence="7" type="primary">nadE</name>
    <name evidence="11" type="ORF">H9X83_11025</name>
</gene>
<dbReference type="NCBIfam" id="NF002730">
    <property type="entry name" value="PRK02628.1"/>
    <property type="match status" value="1"/>
</dbReference>
<comment type="caution">
    <text evidence="11">The sequence shown here is derived from an EMBL/GenBank/DDBJ whole genome shotgun (WGS) entry which is preliminary data.</text>
</comment>
<comment type="function">
    <text evidence="7">Catalyzes the ATP-dependent amidation of deamido-NAD to form NAD. Uses L-glutamine as a nitrogen source.</text>
</comment>
<dbReference type="Pfam" id="PF00795">
    <property type="entry name" value="CN_hydrolase"/>
    <property type="match status" value="1"/>
</dbReference>
<protein>
    <recommendedName>
        <fullName evidence="7 8">Glutamine-dependent NAD(+) synthetase</fullName>
        <ecNumber evidence="7 8">6.3.5.1</ecNumber>
    </recommendedName>
    <alternativeName>
        <fullName evidence="7 8">NAD(+) synthase [glutamine-hydrolyzing]</fullName>
    </alternativeName>
</protein>
<evidence type="ECO:0000256" key="2">
    <source>
        <dbReference type="ARBA" id="ARBA00007145"/>
    </source>
</evidence>
<feature type="binding site" evidence="7">
    <location>
        <position position="473"/>
    </location>
    <ligand>
        <name>deamido-NAD(+)</name>
        <dbReference type="ChEBI" id="CHEBI:58437"/>
        <note>ligand shared between two neighboring subunits</note>
    </ligand>
</feature>
<feature type="binding site" evidence="7">
    <location>
        <position position="203"/>
    </location>
    <ligand>
        <name>L-glutamine</name>
        <dbReference type="ChEBI" id="CHEBI:58359"/>
    </ligand>
</feature>
<feature type="active site" description="Proton acceptor; for glutaminase activity" evidence="7">
    <location>
        <position position="45"/>
    </location>
</feature>
<dbReference type="CDD" id="cd07570">
    <property type="entry name" value="GAT_Gln-NAD-synth"/>
    <property type="match status" value="1"/>
</dbReference>
<sequence length="646" mass="71983">MYGFIRIGAAVPRLKVADCIYNKEQILDAIREAQKQQVKVLTFPELSLTGYTCADLFFQQPLLHGAQEALKDIAAATADVDMVIAVGVPVALDNQLFNCAALLCRGRILGLVPKTFIPNYSEFYEERWFSSSRDLISEEITFAGQRVPIGADLLFSAENVPGLKIGLEICEDLWVPIPPSSYAALYGATVLLNLSASNELASKPLYRRQLVSQQASRCLAAYVYTSAGIGESTQDAVFSGHSLICENGVILGETESFSREGQVVSRDVDLELLTNERRRHTTFMEQLSQPDAQRFYREISFRLEDTSFDRLARAVSDAPFVPADTSSLDSRCQNIFQIQVTGLARRMEHTHANTLVIGISGGLDSTLALLVSVKACDYLGIPRDHVLGVTMPGFGTTDRTYHNALDLMASLGIQTREISIRDAALQHFSDIGHDPSVHDVTYENTQARERTQILMDLANQANGLVVGTGDLSELALGWATYNGDHMSMYGVNAGVPKTLVRVLVHWVAQSGTLSEKASDILFDVLDTPISPELLPPDQEGKINQKTEDLVGPYELHDFFLFQILRFGFHPDKVLYLAEQAFQQRYDRDTLVKWLKNFYRRFFIQQFKRSCLPDGPKVGALCLSPRSDWRMPSDASSRLWMEEAEKL</sequence>
<dbReference type="GO" id="GO:0008795">
    <property type="term" value="F:NAD+ synthase activity"/>
    <property type="evidence" value="ECO:0007669"/>
    <property type="project" value="UniProtKB-EC"/>
</dbReference>
<evidence type="ECO:0000256" key="5">
    <source>
        <dbReference type="ARBA" id="ARBA00022840"/>
    </source>
</evidence>
<keyword evidence="3 7" id="KW-0436">Ligase</keyword>
<dbReference type="CDD" id="cd00553">
    <property type="entry name" value="NAD_synthase"/>
    <property type="match status" value="1"/>
</dbReference>
<comment type="similarity">
    <text evidence="2 7 8">In the C-terminal section; belongs to the NAD synthetase family.</text>
</comment>
<dbReference type="PANTHER" id="PTHR23090:SF9">
    <property type="entry name" value="GLUTAMINE-DEPENDENT NAD(+) SYNTHETASE"/>
    <property type="match status" value="1"/>
</dbReference>
<feature type="binding site" evidence="7">
    <location>
        <position position="607"/>
    </location>
    <ligand>
        <name>deamido-NAD(+)</name>
        <dbReference type="ChEBI" id="CHEBI:58437"/>
        <note>ligand shared between two neighboring subunits</note>
    </ligand>
</feature>
<evidence type="ECO:0000259" key="10">
    <source>
        <dbReference type="PROSITE" id="PS50263"/>
    </source>
</evidence>
<dbReference type="NCBIfam" id="TIGR00552">
    <property type="entry name" value="nadE"/>
    <property type="match status" value="1"/>
</dbReference>
<dbReference type="PIRSF" id="PIRSF006630">
    <property type="entry name" value="NADS_GAT"/>
    <property type="match status" value="1"/>
</dbReference>
<evidence type="ECO:0000256" key="6">
    <source>
        <dbReference type="ARBA" id="ARBA00023027"/>
    </source>
</evidence>
<dbReference type="RefSeq" id="WP_205134375.1">
    <property type="nucleotide sequence ID" value="NZ_JACSNT010000017.1"/>
</dbReference>
<name>A0ABS2GB71_9FIRM</name>
<feature type="active site" description="For glutaminase activity" evidence="7">
    <location>
        <position position="114"/>
    </location>
</feature>
<dbReference type="InterPro" id="IPR014729">
    <property type="entry name" value="Rossmann-like_a/b/a_fold"/>
</dbReference>
<dbReference type="InterPro" id="IPR014445">
    <property type="entry name" value="Gln-dep_NAD_synthase"/>
</dbReference>
<dbReference type="InterPro" id="IPR003010">
    <property type="entry name" value="C-N_Hydrolase"/>
</dbReference>
<dbReference type="Gene3D" id="1.10.10.1140">
    <property type="entry name" value="Glutamine-dependent NAD+ synthetase, C-terminal domain"/>
    <property type="match status" value="1"/>
</dbReference>
<comment type="catalytic activity">
    <reaction evidence="7 8">
        <text>deamido-NAD(+) + L-glutamine + ATP + H2O = L-glutamate + AMP + diphosphate + NAD(+) + H(+)</text>
        <dbReference type="Rhea" id="RHEA:24384"/>
        <dbReference type="ChEBI" id="CHEBI:15377"/>
        <dbReference type="ChEBI" id="CHEBI:15378"/>
        <dbReference type="ChEBI" id="CHEBI:29985"/>
        <dbReference type="ChEBI" id="CHEBI:30616"/>
        <dbReference type="ChEBI" id="CHEBI:33019"/>
        <dbReference type="ChEBI" id="CHEBI:57540"/>
        <dbReference type="ChEBI" id="CHEBI:58359"/>
        <dbReference type="ChEBI" id="CHEBI:58437"/>
        <dbReference type="ChEBI" id="CHEBI:456215"/>
        <dbReference type="EC" id="6.3.5.1"/>
    </reaction>
</comment>
<dbReference type="SUPFAM" id="SSF52402">
    <property type="entry name" value="Adenine nucleotide alpha hydrolases-like"/>
    <property type="match status" value="1"/>
</dbReference>
<comment type="similarity">
    <text evidence="9">Belongs to the NAD synthetase family.</text>
</comment>
<dbReference type="Proteomes" id="UP000729290">
    <property type="component" value="Unassembled WGS sequence"/>
</dbReference>
<keyword evidence="12" id="KW-1185">Reference proteome</keyword>
<feature type="binding site" evidence="7">
    <location>
        <position position="444"/>
    </location>
    <ligand>
        <name>deamido-NAD(+)</name>
        <dbReference type="ChEBI" id="CHEBI:58437"/>
        <note>ligand shared between two neighboring subunits</note>
    </ligand>
</feature>
<feature type="domain" description="CN hydrolase" evidence="10">
    <location>
        <begin position="5"/>
        <end position="270"/>
    </location>
</feature>
<comment type="pathway">
    <text evidence="1 7 8">Cofactor biosynthesis; NAD(+) biosynthesis; NAD(+) from deamido-NAD(+) (L-Gln route): step 1/1.</text>
</comment>
<keyword evidence="6 7" id="KW-0520">NAD</keyword>
<dbReference type="Gene3D" id="3.60.110.10">
    <property type="entry name" value="Carbon-nitrogen hydrolase"/>
    <property type="match status" value="1"/>
</dbReference>
<feature type="binding site" evidence="7">
    <location>
        <begin position="358"/>
        <end position="365"/>
    </location>
    <ligand>
        <name>ATP</name>
        <dbReference type="ChEBI" id="CHEBI:30616"/>
    </ligand>
</feature>
<dbReference type="SUPFAM" id="SSF56317">
    <property type="entry name" value="Carbon-nitrogen hydrolase"/>
    <property type="match status" value="1"/>
</dbReference>
<evidence type="ECO:0000256" key="9">
    <source>
        <dbReference type="RuleBase" id="RU003811"/>
    </source>
</evidence>
<dbReference type="Gene3D" id="3.40.50.620">
    <property type="entry name" value="HUPs"/>
    <property type="match status" value="1"/>
</dbReference>
<dbReference type="EC" id="6.3.5.1" evidence="7 8"/>
<accession>A0ABS2GB71</accession>
<dbReference type="HAMAP" id="MF_02090">
    <property type="entry name" value="NadE_glutamine_dep"/>
    <property type="match status" value="1"/>
</dbReference>
<dbReference type="InterPro" id="IPR041856">
    <property type="entry name" value="NAD+_synth_C"/>
</dbReference>
<dbReference type="Pfam" id="PF02540">
    <property type="entry name" value="NAD_synthase"/>
    <property type="match status" value="1"/>
</dbReference>
<keyword evidence="4 7" id="KW-0547">Nucleotide-binding</keyword>
<dbReference type="InterPro" id="IPR022310">
    <property type="entry name" value="NAD/GMP_synthase"/>
</dbReference>
<evidence type="ECO:0000313" key="11">
    <source>
        <dbReference type="EMBL" id="MBM6878686.1"/>
    </source>
</evidence>
<dbReference type="EMBL" id="JACSNV010000019">
    <property type="protein sequence ID" value="MBM6878686.1"/>
    <property type="molecule type" value="Genomic_DNA"/>
</dbReference>
<feature type="binding site" evidence="7">
    <location>
        <position position="468"/>
    </location>
    <ligand>
        <name>ATP</name>
        <dbReference type="ChEBI" id="CHEBI:30616"/>
    </ligand>
</feature>
<dbReference type="InterPro" id="IPR003694">
    <property type="entry name" value="NAD_synthase"/>
</dbReference>
<evidence type="ECO:0000256" key="3">
    <source>
        <dbReference type="ARBA" id="ARBA00022598"/>
    </source>
</evidence>
<dbReference type="InterPro" id="IPR036526">
    <property type="entry name" value="C-N_Hydrolase_sf"/>
</dbReference>
<evidence type="ECO:0000256" key="1">
    <source>
        <dbReference type="ARBA" id="ARBA00005188"/>
    </source>
</evidence>
<evidence type="ECO:0000256" key="4">
    <source>
        <dbReference type="ARBA" id="ARBA00022741"/>
    </source>
</evidence>
<feature type="binding site" evidence="7">
    <location>
        <position position="197"/>
    </location>
    <ligand>
        <name>L-glutamine</name>
        <dbReference type="ChEBI" id="CHEBI:58359"/>
    </ligand>
</feature>
<feature type="binding site" evidence="7">
    <location>
        <position position="120"/>
    </location>
    <ligand>
        <name>L-glutamine</name>
        <dbReference type="ChEBI" id="CHEBI:58359"/>
    </ligand>
</feature>
<dbReference type="PANTHER" id="PTHR23090">
    <property type="entry name" value="NH 3 /GLUTAMINE-DEPENDENT NAD + SYNTHETASE"/>
    <property type="match status" value="1"/>
</dbReference>
<proteinExistence type="inferred from homology"/>
<dbReference type="PROSITE" id="PS50263">
    <property type="entry name" value="CN_HYDROLASE"/>
    <property type="match status" value="1"/>
</dbReference>
<keyword evidence="5 7" id="KW-0067">ATP-binding</keyword>
<feature type="active site" description="Nucleophile; for glutaminase activity" evidence="7">
    <location>
        <position position="170"/>
    </location>
</feature>